<keyword evidence="8" id="KW-1185">Reference proteome</keyword>
<name>A0AAV8VYE1_9CUCU</name>
<feature type="compositionally biased region" description="Basic and acidic residues" evidence="5">
    <location>
        <begin position="1316"/>
        <end position="1328"/>
    </location>
</feature>
<dbReference type="GO" id="GO:0005912">
    <property type="term" value="C:adherens junction"/>
    <property type="evidence" value="ECO:0007669"/>
    <property type="project" value="TreeGrafter"/>
</dbReference>
<dbReference type="GO" id="GO:0007155">
    <property type="term" value="P:cell adhesion"/>
    <property type="evidence" value="ECO:0007669"/>
    <property type="project" value="TreeGrafter"/>
</dbReference>
<dbReference type="PANTHER" id="PTHR16484:SF17">
    <property type="entry name" value="BAZOOKA, ISOFORM B"/>
    <property type="match status" value="1"/>
</dbReference>
<feature type="domain" description="PDZ" evidence="6">
    <location>
        <begin position="303"/>
        <end position="389"/>
    </location>
</feature>
<dbReference type="Gene3D" id="2.30.42.10">
    <property type="match status" value="3"/>
</dbReference>
<feature type="compositionally biased region" description="Polar residues" evidence="5">
    <location>
        <begin position="1243"/>
        <end position="1257"/>
    </location>
</feature>
<dbReference type="SUPFAM" id="SSF50156">
    <property type="entry name" value="PDZ domain-like"/>
    <property type="match status" value="3"/>
</dbReference>
<feature type="compositionally biased region" description="Polar residues" evidence="5">
    <location>
        <begin position="917"/>
        <end position="931"/>
    </location>
</feature>
<dbReference type="GO" id="GO:0051660">
    <property type="term" value="P:establishment of centrosome localization"/>
    <property type="evidence" value="ECO:0007669"/>
    <property type="project" value="TreeGrafter"/>
</dbReference>
<evidence type="ECO:0000256" key="4">
    <source>
        <dbReference type="ARBA" id="ARBA00023306"/>
    </source>
</evidence>
<dbReference type="SMART" id="SM00228">
    <property type="entry name" value="PDZ"/>
    <property type="match status" value="3"/>
</dbReference>
<feature type="compositionally biased region" description="Basic and acidic residues" evidence="5">
    <location>
        <begin position="963"/>
        <end position="975"/>
    </location>
</feature>
<feature type="compositionally biased region" description="Low complexity" evidence="5">
    <location>
        <begin position="1224"/>
        <end position="1242"/>
    </location>
</feature>
<feature type="region of interest" description="Disordered" evidence="5">
    <location>
        <begin position="1297"/>
        <end position="1346"/>
    </location>
</feature>
<reference evidence="7 8" key="1">
    <citation type="journal article" date="2023" name="Insect Mol. Biol.">
        <title>Genome sequencing provides insights into the evolution of gene families encoding plant cell wall-degrading enzymes in longhorned beetles.</title>
        <authorList>
            <person name="Shin N.R."/>
            <person name="Okamura Y."/>
            <person name="Kirsch R."/>
            <person name="Pauchet Y."/>
        </authorList>
    </citation>
    <scope>NUCLEOTIDE SEQUENCE [LARGE SCALE GENOMIC DNA]</scope>
    <source>
        <strain evidence="7">EAD_L_NR</strain>
    </source>
</reference>
<feature type="region of interest" description="Disordered" evidence="5">
    <location>
        <begin position="207"/>
        <end position="228"/>
    </location>
</feature>
<feature type="compositionally biased region" description="Polar residues" evidence="5">
    <location>
        <begin position="287"/>
        <end position="301"/>
    </location>
</feature>
<feature type="non-terminal residue" evidence="7">
    <location>
        <position position="1"/>
    </location>
</feature>
<dbReference type="GO" id="GO:0051301">
    <property type="term" value="P:cell division"/>
    <property type="evidence" value="ECO:0007669"/>
    <property type="project" value="UniProtKB-KW"/>
</dbReference>
<dbReference type="GO" id="GO:0000226">
    <property type="term" value="P:microtubule cytoskeleton organization"/>
    <property type="evidence" value="ECO:0007669"/>
    <property type="project" value="TreeGrafter"/>
</dbReference>
<feature type="region of interest" description="Disordered" evidence="5">
    <location>
        <begin position="55"/>
        <end position="79"/>
    </location>
</feature>
<accession>A0AAV8VYE1</accession>
<feature type="domain" description="PDZ" evidence="6">
    <location>
        <begin position="644"/>
        <end position="717"/>
    </location>
</feature>
<feature type="region of interest" description="Disordered" evidence="5">
    <location>
        <begin position="267"/>
        <end position="302"/>
    </location>
</feature>
<feature type="domain" description="PDZ" evidence="6">
    <location>
        <begin position="461"/>
        <end position="546"/>
    </location>
</feature>
<feature type="compositionally biased region" description="Polar residues" evidence="5">
    <location>
        <begin position="895"/>
        <end position="904"/>
    </location>
</feature>
<organism evidence="7 8">
    <name type="scientific">Exocentrus adspersus</name>
    <dbReference type="NCBI Taxonomy" id="1586481"/>
    <lineage>
        <taxon>Eukaryota</taxon>
        <taxon>Metazoa</taxon>
        <taxon>Ecdysozoa</taxon>
        <taxon>Arthropoda</taxon>
        <taxon>Hexapoda</taxon>
        <taxon>Insecta</taxon>
        <taxon>Pterygota</taxon>
        <taxon>Neoptera</taxon>
        <taxon>Endopterygota</taxon>
        <taxon>Coleoptera</taxon>
        <taxon>Polyphaga</taxon>
        <taxon>Cucujiformia</taxon>
        <taxon>Chrysomeloidea</taxon>
        <taxon>Cerambycidae</taxon>
        <taxon>Lamiinae</taxon>
        <taxon>Acanthocinini</taxon>
        <taxon>Exocentrus</taxon>
    </lineage>
</organism>
<feature type="compositionally biased region" description="Basic and acidic residues" evidence="5">
    <location>
        <begin position="985"/>
        <end position="994"/>
    </location>
</feature>
<dbReference type="InterPro" id="IPR036034">
    <property type="entry name" value="PDZ_sf"/>
</dbReference>
<feature type="region of interest" description="Disordered" evidence="5">
    <location>
        <begin position="961"/>
        <end position="994"/>
    </location>
</feature>
<dbReference type="Pfam" id="PF12053">
    <property type="entry name" value="Par3_HAL_N_term"/>
    <property type="match status" value="1"/>
</dbReference>
<dbReference type="PROSITE" id="PS50106">
    <property type="entry name" value="PDZ"/>
    <property type="match status" value="3"/>
</dbReference>
<feature type="compositionally biased region" description="Polar residues" evidence="5">
    <location>
        <begin position="1487"/>
        <end position="1499"/>
    </location>
</feature>
<dbReference type="PANTHER" id="PTHR16484">
    <property type="entry name" value="PARTITIONING DEFECTIVE 3 RELATED"/>
    <property type="match status" value="1"/>
</dbReference>
<evidence type="ECO:0000313" key="7">
    <source>
        <dbReference type="EMBL" id="KAJ8918611.1"/>
    </source>
</evidence>
<dbReference type="GO" id="GO:0005938">
    <property type="term" value="C:cell cortex"/>
    <property type="evidence" value="ECO:0007669"/>
    <property type="project" value="TreeGrafter"/>
</dbReference>
<dbReference type="InterPro" id="IPR052213">
    <property type="entry name" value="PAR3"/>
</dbReference>
<feature type="compositionally biased region" description="Basic and acidic residues" evidence="5">
    <location>
        <begin position="66"/>
        <end position="77"/>
    </location>
</feature>
<dbReference type="Pfam" id="PF00595">
    <property type="entry name" value="PDZ"/>
    <property type="match status" value="3"/>
</dbReference>
<gene>
    <name evidence="7" type="ORF">NQ315_013117</name>
</gene>
<feature type="region of interest" description="Disordered" evidence="5">
    <location>
        <begin position="115"/>
        <end position="137"/>
    </location>
</feature>
<feature type="region of interest" description="Disordered" evidence="5">
    <location>
        <begin position="895"/>
        <end position="931"/>
    </location>
</feature>
<protein>
    <recommendedName>
        <fullName evidence="6">PDZ domain-containing protein</fullName>
    </recommendedName>
</protein>
<dbReference type="GO" id="GO:0008104">
    <property type="term" value="P:intracellular protein localization"/>
    <property type="evidence" value="ECO:0007669"/>
    <property type="project" value="TreeGrafter"/>
</dbReference>
<evidence type="ECO:0000256" key="2">
    <source>
        <dbReference type="ARBA" id="ARBA00022618"/>
    </source>
</evidence>
<dbReference type="InterPro" id="IPR001478">
    <property type="entry name" value="PDZ"/>
</dbReference>
<keyword evidence="4" id="KW-0131">Cell cycle</keyword>
<dbReference type="GO" id="GO:0016324">
    <property type="term" value="C:apical plasma membrane"/>
    <property type="evidence" value="ECO:0007669"/>
    <property type="project" value="TreeGrafter"/>
</dbReference>
<dbReference type="EMBL" id="JANEYG010000024">
    <property type="protein sequence ID" value="KAJ8918611.1"/>
    <property type="molecule type" value="Genomic_DNA"/>
</dbReference>
<proteinExistence type="inferred from homology"/>
<evidence type="ECO:0000256" key="3">
    <source>
        <dbReference type="ARBA" id="ARBA00022737"/>
    </source>
</evidence>
<keyword evidence="2" id="KW-0132">Cell division</keyword>
<dbReference type="GO" id="GO:0035091">
    <property type="term" value="F:phosphatidylinositol binding"/>
    <property type="evidence" value="ECO:0007669"/>
    <property type="project" value="TreeGrafter"/>
</dbReference>
<dbReference type="GO" id="GO:0030010">
    <property type="term" value="P:establishment of cell polarity"/>
    <property type="evidence" value="ECO:0007669"/>
    <property type="project" value="TreeGrafter"/>
</dbReference>
<sequence length="1499" mass="166445">VGVQLKCDVCEMFDTCQTLSGGPKCTEVAEKIVSLFGWRQTYNVEKLQRNVPGRATTRISITRPSPNREKSPVDKGTDSWVSVHNLQSQGGGILDPDDRLSDVADDREQILASFEDGEGSHVHGGGDGASGSSVGTGSPDIFHDGEHKYGPNYPPRTDIEVTGEQIASGVPLLQVRRGSEPTLNQLPAGPPPASEHTKRWSAAPLILEPPSSGYASPDWMEDSREEDEEPGFRRIVRDGSNRLSMQFLGVDGGGYRWAEAAERAAVARSHMSTSLPRESRRREPLGQANNSTSPLPSSSDNGELIVIRNEPGPLGIHVIPDYDTLGRERGLLVKGIEPGGRVDRDGRLAIYDRVVEINGENLIGMPFPRVQEVFKLSLTSPELRLKVVKLSGLEGLRKPPPPIYPCFPEDKENVSMVECEQKQSTNTKVATVSPTKKVPPVSKNLKGLLTANTRKIGRKIEIELIKGPQGLGFSITTRDNPAGGKCPIYIKNINAVGPAIEDGRLRIGDRLLEVNNVEMTGKSQSEAVALLKSLPLRSKVKIVVSRQEDVVDNGLPRIIDVTSDKERDVERSVDNSQNNNDVPPNIPPLPQSHLQALQNRTPDKGSVAKIISQFQEAVNNNSPLDQIEESMVFPWKHREILTFNIPVHDSEKAGLGISVKGKTSGSKDLGIFIKGVMFGGAASRDNRLRTNDQLLNVNGISLLQMSNSDAMETLKNAIPHTEGPVPGHITLTIARKASSPGSSRNYRNKSTDSLLIHSNSAGELYQSQDKSDSVDNSGASGGSTNTVIFNPQGALGNVSDCKIPSNNQLSPMHTWNPVLERLTGNAKQLRNESYCKATHDTWSSSMLGNSSFGNLTTTTVNMTNGEPILIEDEYGSRLVPHQNQQINVRITNKMNLSNSGSAPENRNEHEPDGKASLSGSNGDKSTDTSSQTTIQANDATYASQLSLENPQGFSRDAFGRQSMSEKRHATLDAKSTDTYQKSKKLREERKNRDTNLVRVGSVESVISINRSSEHPEYADKLGQLGPSLGMKKSSSLESLQTMVQEIQMQEEGDPAYSYRGPSGGLKVIRGRGCEESFRAAVVDPNHTSEIGAKKHWLLDGPMDNEREIDGFNNVRGAPRQSSLNAALDSKIKSAKKKQGIFKGIGSMFRFGKHRKMEFATAEPIQHYHHSNEFDSNANPMPPQTPQENDIQPHHNDNQNQSNQSERLQEQLQQPPRYSPHHQSQHSGSQQQHQPNCPQQQQNVLHQANSHQQQNVQPPQTPHKHQNSNHHQNRDQQHQREPVYQRHGFVHRHAEQVQVIPENSVVPPPPIKYRQNSSEHRRNEREMNKHRMNQQRHTYYQSDDRDTYDHRQIHQRPVDPTHPRDVQYIEYGRPGSRSGITEPVPFTHYVNYKELQSHLSRKQHQYHSQRQTRTDNQLRPVSNYYEYESVQSVLNSRTTRQNIPHTSSQQTVPLYPDANSNSLSRNQPVIQGRHPPGRNSTHRGPFVTQVTIGEQNGTKV</sequence>
<evidence type="ECO:0000256" key="1">
    <source>
        <dbReference type="ARBA" id="ARBA00005358"/>
    </source>
</evidence>
<feature type="region of interest" description="Disordered" evidence="5">
    <location>
        <begin position="1440"/>
        <end position="1499"/>
    </location>
</feature>
<dbReference type="Gene3D" id="3.10.20.90">
    <property type="entry name" value="Phosphatidylinositol 3-kinase Catalytic Subunit, Chain A, domain 1"/>
    <property type="match status" value="1"/>
</dbReference>
<evidence type="ECO:0000313" key="8">
    <source>
        <dbReference type="Proteomes" id="UP001159042"/>
    </source>
</evidence>
<dbReference type="CDD" id="cd23059">
    <property type="entry name" value="PDZ3_Par3-like"/>
    <property type="match status" value="1"/>
</dbReference>
<evidence type="ECO:0000256" key="5">
    <source>
        <dbReference type="SAM" id="MobiDB-lite"/>
    </source>
</evidence>
<dbReference type="InterPro" id="IPR021922">
    <property type="entry name" value="Par3/HAL_N"/>
</dbReference>
<dbReference type="GO" id="GO:0045197">
    <property type="term" value="P:establishment or maintenance of epithelial cell apical/basal polarity"/>
    <property type="evidence" value="ECO:0007669"/>
    <property type="project" value="TreeGrafter"/>
</dbReference>
<feature type="region of interest" description="Disordered" evidence="5">
    <location>
        <begin position="566"/>
        <end position="587"/>
    </location>
</feature>
<keyword evidence="3" id="KW-0677">Repeat</keyword>
<dbReference type="Proteomes" id="UP001159042">
    <property type="component" value="Unassembled WGS sequence"/>
</dbReference>
<feature type="compositionally biased region" description="Polar residues" evidence="5">
    <location>
        <begin position="1440"/>
        <end position="1468"/>
    </location>
</feature>
<comment type="similarity">
    <text evidence="1">Belongs to the PAR3 family.</text>
</comment>
<feature type="compositionally biased region" description="Acidic residues" evidence="5">
    <location>
        <begin position="219"/>
        <end position="228"/>
    </location>
</feature>
<evidence type="ECO:0000259" key="6">
    <source>
        <dbReference type="PROSITE" id="PS50106"/>
    </source>
</evidence>
<comment type="caution">
    <text evidence="7">The sequence shown here is derived from an EMBL/GenBank/DDBJ whole genome shotgun (WGS) entry which is preliminary data.</text>
</comment>
<dbReference type="GO" id="GO:0043296">
    <property type="term" value="C:apical junction complex"/>
    <property type="evidence" value="ECO:0007669"/>
    <property type="project" value="TreeGrafter"/>
</dbReference>
<dbReference type="CDD" id="cd23058">
    <property type="entry name" value="PDZ2_Par3-like"/>
    <property type="match status" value="1"/>
</dbReference>
<feature type="region of interest" description="Disordered" evidence="5">
    <location>
        <begin position="1170"/>
        <end position="1279"/>
    </location>
</feature>
<dbReference type="FunFam" id="2.30.42.10:FF:000011">
    <property type="entry name" value="partitioning defective 3 homolog isoform X1"/>
    <property type="match status" value="1"/>
</dbReference>
<feature type="region of interest" description="Disordered" evidence="5">
    <location>
        <begin position="764"/>
        <end position="785"/>
    </location>
</feature>